<reference evidence="17" key="1">
    <citation type="submission" date="2012-06" db="EMBL/GenBank/DDBJ databases">
        <title>Complete sequence of Desulfitobacterium dehalogenans ATCC 51507.</title>
        <authorList>
            <person name="Lucas S."/>
            <person name="Han J."/>
            <person name="Lapidus A."/>
            <person name="Cheng J.-F."/>
            <person name="Goodwin L."/>
            <person name="Pitluck S."/>
            <person name="Peters L."/>
            <person name="Ovchinnikova G."/>
            <person name="Teshima H."/>
            <person name="Detter J.C."/>
            <person name="Han C."/>
            <person name="Tapia R."/>
            <person name="Land M."/>
            <person name="Hauser L."/>
            <person name="Kyrpides N."/>
            <person name="Ivanova N."/>
            <person name="Pagani I."/>
            <person name="Kruse T."/>
            <person name="de Vos W.M."/>
            <person name="Smidt H."/>
            <person name="Woyke T."/>
        </authorList>
    </citation>
    <scope>NUCLEOTIDE SEQUENCE [LARGE SCALE GENOMIC DNA]</scope>
    <source>
        <strain evidence="17">ATCC 51507 / DSM 9161 / JW/IU-DC1</strain>
    </source>
</reference>
<comment type="subcellular location">
    <subcellularLocation>
        <location evidence="14">Cytoplasm</location>
    </subcellularLocation>
</comment>
<dbReference type="GO" id="GO:0070814">
    <property type="term" value="P:hydrogen sulfide biosynthetic process"/>
    <property type="evidence" value="ECO:0007669"/>
    <property type="project" value="UniProtKB-UniRule"/>
</dbReference>
<comment type="pathway">
    <text evidence="8 14">Sulfur metabolism; hydrogen sulfide biosynthesis; sulfite from sulfate.</text>
</comment>
<evidence type="ECO:0000313" key="16">
    <source>
        <dbReference type="EMBL" id="AFM01771.1"/>
    </source>
</evidence>
<dbReference type="GO" id="GO:0043866">
    <property type="term" value="F:adenylyl-sulfate reductase (thioredoxin) activity"/>
    <property type="evidence" value="ECO:0007669"/>
    <property type="project" value="UniProtKB-EC"/>
</dbReference>
<evidence type="ECO:0000256" key="11">
    <source>
        <dbReference type="ARBA" id="ARBA00030894"/>
    </source>
</evidence>
<comment type="cofactor">
    <cofactor evidence="14">
        <name>[4Fe-4S] cluster</name>
        <dbReference type="ChEBI" id="CHEBI:49883"/>
    </cofactor>
    <text evidence="14">Binds 1 [4Fe-4S] cluster per subunit.</text>
</comment>
<dbReference type="HOGENOM" id="CLU_044089_1_0_9"/>
<comment type="function">
    <text evidence="7 14">Catalyzes the formation of sulfite from adenosine 5'-phosphosulfate (APS) using thioredoxin as an electron donor.</text>
</comment>
<dbReference type="PANTHER" id="PTHR46482">
    <property type="entry name" value="5'-ADENYLYLSULFATE REDUCTASE 3, CHLOROPLASTIC"/>
    <property type="match status" value="1"/>
</dbReference>
<dbReference type="InterPro" id="IPR014729">
    <property type="entry name" value="Rossmann-like_a/b/a_fold"/>
</dbReference>
<feature type="domain" description="Phosphoadenosine phosphosulphate reductase" evidence="15">
    <location>
        <begin position="38"/>
        <end position="212"/>
    </location>
</feature>
<evidence type="ECO:0000256" key="3">
    <source>
        <dbReference type="ARBA" id="ARBA00022723"/>
    </source>
</evidence>
<sequence>MDRLDHNLDLNEINRAFAGEDPRRLLAHVVEKIGPARIALASSLSIEDQVLTQMLLKIDARARIFFIDTGRNFQQTYDLMEETMGRYEFHYEVYAPENSELEPFLAEYGPNAFYDRVELRQKCCELRKVRSLQRVLSTVDGWICGLRREQSPTRQEIDLLEWDSHHAIYKVNPLAAWSEEQVWAYIRRENIPYSSLYNKGFRSIGCQPCTRAVAPGADVRSGRWWWEEPGKKECGLHPVDIQSLDQTLNPSQRRKKSHEPS</sequence>
<evidence type="ECO:0000256" key="14">
    <source>
        <dbReference type="HAMAP-Rule" id="MF_00063"/>
    </source>
</evidence>
<dbReference type="InterPro" id="IPR004511">
    <property type="entry name" value="PAPS/APS_Rdtase"/>
</dbReference>
<feature type="binding site" evidence="14">
    <location>
        <position position="206"/>
    </location>
    <ligand>
        <name>[4Fe-4S] cluster</name>
        <dbReference type="ChEBI" id="CHEBI:49883"/>
    </ligand>
</feature>
<reference evidence="16 17" key="2">
    <citation type="journal article" date="2015" name="J. Bacteriol.">
        <title>Genomic, proteomic, and biochemical analysis of the organohalide respiratory pathway in Desulfitobacterium dehalogenans.</title>
        <authorList>
            <person name="Kruse T."/>
            <person name="van de Pas B.A."/>
            <person name="Atteia A."/>
            <person name="Krab K."/>
            <person name="Hagen W.R."/>
            <person name="Goodwin L."/>
            <person name="Chain P."/>
            <person name="Boeren S."/>
            <person name="Maphosa F."/>
            <person name="Schraa G."/>
            <person name="de Vos W.M."/>
            <person name="van der Oost J."/>
            <person name="Smidt H."/>
            <person name="Stams A.J."/>
        </authorList>
    </citation>
    <scope>NUCLEOTIDE SEQUENCE [LARGE SCALE GENOMIC DNA]</scope>
    <source>
        <strain evidence="17">ATCC 51507 / DSM 9161 / JW/IU-DC1</strain>
    </source>
</reference>
<dbReference type="GO" id="GO:0051539">
    <property type="term" value="F:4 iron, 4 sulfur cluster binding"/>
    <property type="evidence" value="ECO:0007669"/>
    <property type="project" value="UniProtKB-UniRule"/>
</dbReference>
<keyword evidence="3 14" id="KW-0479">Metal-binding</keyword>
<dbReference type="SUPFAM" id="SSF52402">
    <property type="entry name" value="Adenine nucleotide alpha hydrolases-like"/>
    <property type="match status" value="1"/>
</dbReference>
<keyword evidence="17" id="KW-1185">Reference proteome</keyword>
<dbReference type="NCBIfam" id="TIGR02055">
    <property type="entry name" value="APS_reductase"/>
    <property type="match status" value="1"/>
</dbReference>
<proteinExistence type="inferred from homology"/>
<feature type="binding site" evidence="14">
    <location>
        <position position="209"/>
    </location>
    <ligand>
        <name>[4Fe-4S] cluster</name>
        <dbReference type="ChEBI" id="CHEBI:49883"/>
    </ligand>
</feature>
<dbReference type="GO" id="GO:0019379">
    <property type="term" value="P:sulfate assimilation, phosphoadenylyl sulfate reduction by phosphoadenylyl-sulfate reductase (thioredoxin)"/>
    <property type="evidence" value="ECO:0007669"/>
    <property type="project" value="UniProtKB-UniRule"/>
</dbReference>
<dbReference type="Gene3D" id="3.40.50.620">
    <property type="entry name" value="HUPs"/>
    <property type="match status" value="1"/>
</dbReference>
<dbReference type="EC" id="1.8.4.10" evidence="9 14"/>
<dbReference type="GO" id="GO:0019344">
    <property type="term" value="P:cysteine biosynthetic process"/>
    <property type="evidence" value="ECO:0007669"/>
    <property type="project" value="InterPro"/>
</dbReference>
<dbReference type="PIRSF" id="PIRSF000857">
    <property type="entry name" value="PAPS_reductase"/>
    <property type="match status" value="1"/>
</dbReference>
<gene>
    <name evidence="14" type="primary">cysH</name>
    <name evidence="16" type="ordered locus">Desde_3489</name>
</gene>
<feature type="active site" description="Nucleophile; cysteine thiosulfonate intermediate" evidence="14">
    <location>
        <position position="234"/>
    </location>
</feature>
<dbReference type="Pfam" id="PF01507">
    <property type="entry name" value="PAPS_reduct"/>
    <property type="match status" value="1"/>
</dbReference>
<comment type="catalytic activity">
    <reaction evidence="13 14">
        <text>[thioredoxin]-disulfide + sulfite + AMP + 2 H(+) = adenosine 5'-phosphosulfate + [thioredoxin]-dithiol</text>
        <dbReference type="Rhea" id="RHEA:21976"/>
        <dbReference type="Rhea" id="RHEA-COMP:10698"/>
        <dbReference type="Rhea" id="RHEA-COMP:10700"/>
        <dbReference type="ChEBI" id="CHEBI:15378"/>
        <dbReference type="ChEBI" id="CHEBI:17359"/>
        <dbReference type="ChEBI" id="CHEBI:29950"/>
        <dbReference type="ChEBI" id="CHEBI:50058"/>
        <dbReference type="ChEBI" id="CHEBI:58243"/>
        <dbReference type="ChEBI" id="CHEBI:456215"/>
        <dbReference type="EC" id="1.8.4.10"/>
    </reaction>
</comment>
<dbReference type="NCBIfam" id="NF002537">
    <property type="entry name" value="PRK02090.1"/>
    <property type="match status" value="1"/>
</dbReference>
<keyword evidence="4 14" id="KW-0560">Oxidoreductase</keyword>
<dbReference type="InterPro" id="IPR002500">
    <property type="entry name" value="PAPS_reduct_dom"/>
</dbReference>
<dbReference type="KEGG" id="ddh:Desde_3489"/>
<keyword evidence="6 14" id="KW-0411">Iron-sulfur</keyword>
<dbReference type="eggNOG" id="COG0175">
    <property type="taxonomic scope" value="Bacteria"/>
</dbReference>
<feature type="binding site" evidence="14">
    <location>
        <position position="124"/>
    </location>
    <ligand>
        <name>[4Fe-4S] cluster</name>
        <dbReference type="ChEBI" id="CHEBI:49883"/>
    </ligand>
</feature>
<keyword evidence="2 14" id="KW-0963">Cytoplasm</keyword>
<evidence type="ECO:0000256" key="1">
    <source>
        <dbReference type="ARBA" id="ARBA00009732"/>
    </source>
</evidence>
<evidence type="ECO:0000256" key="6">
    <source>
        <dbReference type="ARBA" id="ARBA00023014"/>
    </source>
</evidence>
<accession>I4ACT6</accession>
<evidence type="ECO:0000256" key="8">
    <source>
        <dbReference type="ARBA" id="ARBA00024327"/>
    </source>
</evidence>
<evidence type="ECO:0000256" key="7">
    <source>
        <dbReference type="ARBA" id="ARBA00024298"/>
    </source>
</evidence>
<evidence type="ECO:0000256" key="2">
    <source>
        <dbReference type="ARBA" id="ARBA00022490"/>
    </source>
</evidence>
<evidence type="ECO:0000256" key="12">
    <source>
        <dbReference type="ARBA" id="ARBA00032041"/>
    </source>
</evidence>
<dbReference type="InterPro" id="IPR011798">
    <property type="entry name" value="APS_reductase"/>
</dbReference>
<feature type="binding site" evidence="14">
    <location>
        <position position="123"/>
    </location>
    <ligand>
        <name>[4Fe-4S] cluster</name>
        <dbReference type="ChEBI" id="CHEBI:49883"/>
    </ligand>
</feature>
<dbReference type="PANTHER" id="PTHR46482:SF9">
    <property type="entry name" value="5'-ADENYLYLSULFATE REDUCTASE 1, CHLOROPLASTIC"/>
    <property type="match status" value="1"/>
</dbReference>
<evidence type="ECO:0000256" key="13">
    <source>
        <dbReference type="ARBA" id="ARBA00048441"/>
    </source>
</evidence>
<evidence type="ECO:0000256" key="4">
    <source>
        <dbReference type="ARBA" id="ARBA00023002"/>
    </source>
</evidence>
<keyword evidence="5 14" id="KW-0408">Iron</keyword>
<organism evidence="16 17">
    <name type="scientific">Desulfitobacterium dehalogenans (strain ATCC 51507 / DSM 9161 / JW/IU-DC1)</name>
    <dbReference type="NCBI Taxonomy" id="756499"/>
    <lineage>
        <taxon>Bacteria</taxon>
        <taxon>Bacillati</taxon>
        <taxon>Bacillota</taxon>
        <taxon>Clostridia</taxon>
        <taxon>Eubacteriales</taxon>
        <taxon>Desulfitobacteriaceae</taxon>
        <taxon>Desulfitobacterium</taxon>
    </lineage>
</organism>
<dbReference type="NCBIfam" id="TIGR00434">
    <property type="entry name" value="cysH"/>
    <property type="match status" value="1"/>
</dbReference>
<evidence type="ECO:0000256" key="5">
    <source>
        <dbReference type="ARBA" id="ARBA00023004"/>
    </source>
</evidence>
<evidence type="ECO:0000256" key="9">
    <source>
        <dbReference type="ARBA" id="ARBA00024386"/>
    </source>
</evidence>
<comment type="similarity">
    <text evidence="1 14">Belongs to the PAPS reductase family. CysH subfamily.</text>
</comment>
<evidence type="ECO:0000259" key="15">
    <source>
        <dbReference type="Pfam" id="PF01507"/>
    </source>
</evidence>
<protein>
    <recommendedName>
        <fullName evidence="10 14">Adenosine 5'-phosphosulfate reductase</fullName>
        <shortName evidence="14">APS reductase</shortName>
        <ecNumber evidence="9 14">1.8.4.10</ecNumber>
    </recommendedName>
    <alternativeName>
        <fullName evidence="12 14">5'-adenylylsulfate reductase</fullName>
    </alternativeName>
    <alternativeName>
        <fullName evidence="11 14">Thioredoxin-dependent 5'-adenylylsulfate reductase</fullName>
    </alternativeName>
</protein>
<dbReference type="GO" id="GO:0005737">
    <property type="term" value="C:cytoplasm"/>
    <property type="evidence" value="ECO:0007669"/>
    <property type="project" value="UniProtKB-SubCell"/>
</dbReference>
<dbReference type="RefSeq" id="WP_014795245.1">
    <property type="nucleotide sequence ID" value="NC_018017.1"/>
</dbReference>
<name>I4ACT6_DESDJ</name>
<evidence type="ECO:0000256" key="10">
    <source>
        <dbReference type="ARBA" id="ARBA00029514"/>
    </source>
</evidence>
<dbReference type="GO" id="GO:0004604">
    <property type="term" value="F:phosphoadenylyl-sulfate reductase (thioredoxin) activity"/>
    <property type="evidence" value="ECO:0007669"/>
    <property type="project" value="UniProtKB-UniRule"/>
</dbReference>
<dbReference type="OrthoDB" id="9774475at2"/>
<dbReference type="CDD" id="cd23945">
    <property type="entry name" value="PAPS_reductase"/>
    <property type="match status" value="1"/>
</dbReference>
<dbReference type="GO" id="GO:0046872">
    <property type="term" value="F:metal ion binding"/>
    <property type="evidence" value="ECO:0007669"/>
    <property type="project" value="UniProtKB-KW"/>
</dbReference>
<dbReference type="HAMAP" id="MF_00063">
    <property type="entry name" value="CysH"/>
    <property type="match status" value="1"/>
</dbReference>
<dbReference type="STRING" id="756499.Desde_3489"/>
<dbReference type="AlphaFoldDB" id="I4ACT6"/>
<evidence type="ECO:0000313" key="17">
    <source>
        <dbReference type="Proteomes" id="UP000006053"/>
    </source>
</evidence>
<dbReference type="EMBL" id="CP003348">
    <property type="protein sequence ID" value="AFM01771.1"/>
    <property type="molecule type" value="Genomic_DNA"/>
</dbReference>
<dbReference type="Proteomes" id="UP000006053">
    <property type="component" value="Chromosome"/>
</dbReference>